<reference evidence="1" key="1">
    <citation type="submission" date="2018-05" db="EMBL/GenBank/DDBJ databases">
        <authorList>
            <person name="Lanie J.A."/>
            <person name="Ng W.-L."/>
            <person name="Kazmierczak K.M."/>
            <person name="Andrzejewski T.M."/>
            <person name="Davidsen T.M."/>
            <person name="Wayne K.J."/>
            <person name="Tettelin H."/>
            <person name="Glass J.I."/>
            <person name="Rusch D."/>
            <person name="Podicherti R."/>
            <person name="Tsui H.-C.T."/>
            <person name="Winkler M.E."/>
        </authorList>
    </citation>
    <scope>NUCLEOTIDE SEQUENCE</scope>
</reference>
<dbReference type="Gene3D" id="3.40.50.720">
    <property type="entry name" value="NAD(P)-binding Rossmann-like Domain"/>
    <property type="match status" value="1"/>
</dbReference>
<evidence type="ECO:0000313" key="1">
    <source>
        <dbReference type="EMBL" id="SVC33192.1"/>
    </source>
</evidence>
<organism evidence="1">
    <name type="scientific">marine metagenome</name>
    <dbReference type="NCBI Taxonomy" id="408172"/>
    <lineage>
        <taxon>unclassified sequences</taxon>
        <taxon>metagenomes</taxon>
        <taxon>ecological metagenomes</taxon>
    </lineage>
</organism>
<protein>
    <recommendedName>
        <fullName evidence="2">FdrA domain protein</fullName>
    </recommendedName>
</protein>
<proteinExistence type="predicted"/>
<name>A0A382LDH3_9ZZZZ</name>
<sequence length="59" mass="6391">MSKLEINDLLEEPLKVINIGLEGFAEELKQQGVETVQVDWTPPAGGDLKLADLLSKLGS</sequence>
<evidence type="ECO:0008006" key="2">
    <source>
        <dbReference type="Google" id="ProtNLM"/>
    </source>
</evidence>
<dbReference type="EMBL" id="UINC01085539">
    <property type="protein sequence ID" value="SVC33192.1"/>
    <property type="molecule type" value="Genomic_DNA"/>
</dbReference>
<accession>A0A382LDH3</accession>
<dbReference type="AlphaFoldDB" id="A0A382LDH3"/>
<gene>
    <name evidence="1" type="ORF">METZ01_LOCUS286046</name>
</gene>